<organism evidence="1">
    <name type="scientific">marine sediment metagenome</name>
    <dbReference type="NCBI Taxonomy" id="412755"/>
    <lineage>
        <taxon>unclassified sequences</taxon>
        <taxon>metagenomes</taxon>
        <taxon>ecological metagenomes</taxon>
    </lineage>
</organism>
<feature type="non-terminal residue" evidence="1">
    <location>
        <position position="1"/>
    </location>
</feature>
<comment type="caution">
    <text evidence="1">The sequence shown here is derived from an EMBL/GenBank/DDBJ whole genome shotgun (WGS) entry which is preliminary data.</text>
</comment>
<sequence length="34" mass="3648">LTALTDCPREKKLKKSFLPGARKVNTGLSAFLSG</sequence>
<protein>
    <submittedName>
        <fullName evidence="1">Uncharacterized protein</fullName>
    </submittedName>
</protein>
<proteinExistence type="predicted"/>
<name>X1TT27_9ZZZZ</name>
<accession>X1TT27</accession>
<gene>
    <name evidence="1" type="ORF">S12H4_38256</name>
</gene>
<dbReference type="EMBL" id="BARW01023007">
    <property type="protein sequence ID" value="GAI90730.1"/>
    <property type="molecule type" value="Genomic_DNA"/>
</dbReference>
<dbReference type="AlphaFoldDB" id="X1TT27"/>
<evidence type="ECO:0000313" key="1">
    <source>
        <dbReference type="EMBL" id="GAI90730.1"/>
    </source>
</evidence>
<reference evidence="1" key="1">
    <citation type="journal article" date="2014" name="Front. Microbiol.">
        <title>High frequency of phylogenetically diverse reductive dehalogenase-homologous genes in deep subseafloor sedimentary metagenomes.</title>
        <authorList>
            <person name="Kawai M."/>
            <person name="Futagami T."/>
            <person name="Toyoda A."/>
            <person name="Takaki Y."/>
            <person name="Nishi S."/>
            <person name="Hori S."/>
            <person name="Arai W."/>
            <person name="Tsubouchi T."/>
            <person name="Morono Y."/>
            <person name="Uchiyama I."/>
            <person name="Ito T."/>
            <person name="Fujiyama A."/>
            <person name="Inagaki F."/>
            <person name="Takami H."/>
        </authorList>
    </citation>
    <scope>NUCLEOTIDE SEQUENCE</scope>
    <source>
        <strain evidence="1">Expedition CK06-06</strain>
    </source>
</reference>